<comment type="caution">
    <text evidence="1">The sequence shown here is derived from an EMBL/GenBank/DDBJ whole genome shotgun (WGS) entry which is preliminary data.</text>
</comment>
<sequence length="227" mass="25751">MESWKYGIRSRQCRSAVDNCYRTKQRHVKHDSAGRIASAVVISREKVRLQHASTSRQNILWPTPVAPSDDAQLVQNNANFVHHATIWRYDRFASVHHSFFSSDETLPEHAPEERSYLDNVQESPSARTDRVTGFAVGLLRPYRPTLDEAIYKATWKLQLTMDEANVTGDLQGRIFKCLYDNSQLPTRLADGNMEYSRVNLGTLLRHAEAEWTGGDIGCAVCPLCSRS</sequence>
<evidence type="ECO:0000313" key="2">
    <source>
        <dbReference type="Proteomes" id="UP001633002"/>
    </source>
</evidence>
<accession>A0ABD3HBX4</accession>
<protein>
    <submittedName>
        <fullName evidence="1">Uncharacterized protein</fullName>
    </submittedName>
</protein>
<reference evidence="1 2" key="1">
    <citation type="submission" date="2024-09" db="EMBL/GenBank/DDBJ databases">
        <title>Chromosome-scale assembly of Riccia sorocarpa.</title>
        <authorList>
            <person name="Paukszto L."/>
        </authorList>
    </citation>
    <scope>NUCLEOTIDE SEQUENCE [LARGE SCALE GENOMIC DNA]</scope>
    <source>
        <strain evidence="1">LP-2024</strain>
        <tissue evidence="1">Aerial parts of the thallus</tissue>
    </source>
</reference>
<dbReference type="AlphaFoldDB" id="A0ABD3HBX4"/>
<dbReference type="Proteomes" id="UP001633002">
    <property type="component" value="Unassembled WGS sequence"/>
</dbReference>
<dbReference type="EMBL" id="JBJQOH010000004">
    <property type="protein sequence ID" value="KAL3687895.1"/>
    <property type="molecule type" value="Genomic_DNA"/>
</dbReference>
<gene>
    <name evidence="1" type="ORF">R1sor_014204</name>
</gene>
<keyword evidence="2" id="KW-1185">Reference proteome</keyword>
<proteinExistence type="predicted"/>
<evidence type="ECO:0000313" key="1">
    <source>
        <dbReference type="EMBL" id="KAL3687895.1"/>
    </source>
</evidence>
<name>A0ABD3HBX4_9MARC</name>
<organism evidence="1 2">
    <name type="scientific">Riccia sorocarpa</name>
    <dbReference type="NCBI Taxonomy" id="122646"/>
    <lineage>
        <taxon>Eukaryota</taxon>
        <taxon>Viridiplantae</taxon>
        <taxon>Streptophyta</taxon>
        <taxon>Embryophyta</taxon>
        <taxon>Marchantiophyta</taxon>
        <taxon>Marchantiopsida</taxon>
        <taxon>Marchantiidae</taxon>
        <taxon>Marchantiales</taxon>
        <taxon>Ricciaceae</taxon>
        <taxon>Riccia</taxon>
    </lineage>
</organism>